<evidence type="ECO:0000256" key="4">
    <source>
        <dbReference type="ARBA" id="ARBA00022692"/>
    </source>
</evidence>
<evidence type="ECO:0000256" key="2">
    <source>
        <dbReference type="ARBA" id="ARBA00008806"/>
    </source>
</evidence>
<organism evidence="9 10">
    <name type="scientific">Skermanella cutis</name>
    <dbReference type="NCBI Taxonomy" id="2775420"/>
    <lineage>
        <taxon>Bacteria</taxon>
        <taxon>Pseudomonadati</taxon>
        <taxon>Pseudomonadota</taxon>
        <taxon>Alphaproteobacteria</taxon>
        <taxon>Rhodospirillales</taxon>
        <taxon>Azospirillaceae</taxon>
        <taxon>Skermanella</taxon>
    </lineage>
</organism>
<feature type="compositionally biased region" description="Low complexity" evidence="7">
    <location>
        <begin position="633"/>
        <end position="649"/>
    </location>
</feature>
<keyword evidence="3" id="KW-1003">Cell membrane</keyword>
<dbReference type="EMBL" id="CP067420">
    <property type="protein sequence ID" value="QQP89900.1"/>
    <property type="molecule type" value="Genomic_DNA"/>
</dbReference>
<name>A0ABX7B818_9PROT</name>
<evidence type="ECO:0000256" key="5">
    <source>
        <dbReference type="ARBA" id="ARBA00022989"/>
    </source>
</evidence>
<evidence type="ECO:0000256" key="7">
    <source>
        <dbReference type="SAM" id="MobiDB-lite"/>
    </source>
</evidence>
<gene>
    <name evidence="9" type="ORF">IGS68_01065</name>
</gene>
<evidence type="ECO:0000313" key="10">
    <source>
        <dbReference type="Proteomes" id="UP000595197"/>
    </source>
</evidence>
<keyword evidence="5 8" id="KW-1133">Transmembrane helix</keyword>
<dbReference type="Proteomes" id="UP000595197">
    <property type="component" value="Chromosome"/>
</dbReference>
<dbReference type="RefSeq" id="WP_201076685.1">
    <property type="nucleotide sequence ID" value="NZ_CP067420.1"/>
</dbReference>
<evidence type="ECO:0000256" key="3">
    <source>
        <dbReference type="ARBA" id="ARBA00022475"/>
    </source>
</evidence>
<comment type="similarity">
    <text evidence="2">Belongs to the VirD4/TraG family.</text>
</comment>
<keyword evidence="4 8" id="KW-0812">Transmembrane</keyword>
<evidence type="ECO:0000256" key="6">
    <source>
        <dbReference type="ARBA" id="ARBA00023136"/>
    </source>
</evidence>
<dbReference type="InterPro" id="IPR027417">
    <property type="entry name" value="P-loop_NTPase"/>
</dbReference>
<evidence type="ECO:0000256" key="1">
    <source>
        <dbReference type="ARBA" id="ARBA00004651"/>
    </source>
</evidence>
<evidence type="ECO:0000256" key="8">
    <source>
        <dbReference type="SAM" id="Phobius"/>
    </source>
</evidence>
<reference evidence="9" key="1">
    <citation type="submission" date="2021-02" db="EMBL/GenBank/DDBJ databases">
        <title>Skermanella TT6 skin isolate.</title>
        <authorList>
            <person name="Lee K."/>
            <person name="Ganzorig M."/>
        </authorList>
    </citation>
    <scope>NUCLEOTIDE SEQUENCE</scope>
    <source>
        <strain evidence="9">TT6</strain>
    </source>
</reference>
<keyword evidence="10" id="KW-1185">Reference proteome</keyword>
<feature type="region of interest" description="Disordered" evidence="7">
    <location>
        <begin position="589"/>
        <end position="664"/>
    </location>
</feature>
<dbReference type="SUPFAM" id="SSF52540">
    <property type="entry name" value="P-loop containing nucleoside triphosphate hydrolases"/>
    <property type="match status" value="1"/>
</dbReference>
<dbReference type="InterPro" id="IPR051539">
    <property type="entry name" value="T4SS-coupling_protein"/>
</dbReference>
<sequence>MTLRDKLVGTASVLGIAAATWGPTYWLASRFGFHSALGGWKPFGVPVYWPGQLVAWAGQWGQVHQTPFAIAGGTMLAGLTLSLLLARLGRAGGCASQPPEFGAGTWGTLKDAKRAGLLDDRGVVLGKLDGRLLTHHGAEAVLVSGATRSGKGRGTVVPTLLSHPGSAFILDTKEELFFGTENEEYRFEGTSGWRKSFSHCIYFNPLDRRSARFNPLFEVRKGEDEVGDAQAIAAILTDPAGVRDEPDIWDRATREFYTGLILHQLYAAPDPEKTLAGVRRQLVRPMEHLSWEMRNTRHLGDRPHPVVERAAQALLERAKGNDRYLSSVLATADSHLSLFDNPVVEWTTQTSQWSMGDVMCSDHPVSVYLSMPASDEETLIVLLRVMMKQFLTVNMRHLSRDNRGRKKKHDCLIVADEFPALKRMKSYELLMKRFAQYGVKSFKTVQSFNDIDAAYTRYNTIRENCHVTVIFASADPTTQKQLSGMLGKDTEYRQMENLQGSRFGVMLGNKSIVTNEVHRDIVSPGDVRELEPGDEYLLVTGYPKFRAKKVRYDEEPVFRDRLLPAAEVGDGAGNYPDLPGKVGIGWLGMQASCPPMPRKADPKKPPEDAPTRKRPGTKEPRAAPRDLPDPQDGAAEPGAPPAETVVPVTRPRRKRILAIKGDGA</sequence>
<proteinExistence type="inferred from homology"/>
<keyword evidence="6 8" id="KW-0472">Membrane</keyword>
<feature type="compositionally biased region" description="Basic and acidic residues" evidence="7">
    <location>
        <begin position="598"/>
        <end position="628"/>
    </location>
</feature>
<evidence type="ECO:0000313" key="9">
    <source>
        <dbReference type="EMBL" id="QQP89900.1"/>
    </source>
</evidence>
<dbReference type="Pfam" id="PF02534">
    <property type="entry name" value="T4SS-DNA_transf"/>
    <property type="match status" value="1"/>
</dbReference>
<comment type="subcellular location">
    <subcellularLocation>
        <location evidence="1">Cell membrane</location>
        <topology evidence="1">Multi-pass membrane protein</topology>
    </subcellularLocation>
</comment>
<feature type="transmembrane region" description="Helical" evidence="8">
    <location>
        <begin position="7"/>
        <end position="28"/>
    </location>
</feature>
<dbReference type="InterPro" id="IPR003688">
    <property type="entry name" value="TraG/VirD4"/>
</dbReference>
<dbReference type="PANTHER" id="PTHR37937:SF1">
    <property type="entry name" value="CONJUGATIVE TRANSFER: DNA TRANSPORT"/>
    <property type="match status" value="1"/>
</dbReference>
<protein>
    <submittedName>
        <fullName evidence="9">Type IV secretory system conjugative DNA transfer family protein</fullName>
    </submittedName>
</protein>
<dbReference type="PANTHER" id="PTHR37937">
    <property type="entry name" value="CONJUGATIVE TRANSFER: DNA TRANSPORT"/>
    <property type="match status" value="1"/>
</dbReference>
<dbReference type="CDD" id="cd01127">
    <property type="entry name" value="TrwB_TraG_TraD_VirD4"/>
    <property type="match status" value="1"/>
</dbReference>
<dbReference type="Gene3D" id="3.40.50.300">
    <property type="entry name" value="P-loop containing nucleotide triphosphate hydrolases"/>
    <property type="match status" value="1"/>
</dbReference>
<accession>A0ABX7B818</accession>